<feature type="non-terminal residue" evidence="1">
    <location>
        <position position="214"/>
    </location>
</feature>
<accession>A0A8J9Y791</accession>
<keyword evidence="2" id="KW-1185">Reference proteome</keyword>
<gene>
    <name evidence="1" type="ORF">BINO364_LOCUS2768</name>
</gene>
<name>A0A8J9Y791_9NEOP</name>
<protein>
    <submittedName>
        <fullName evidence="1">Uncharacterized protein</fullName>
    </submittedName>
</protein>
<sequence>MFVEVSVSAQAWWPAHGTDTQEEYPLRRIETDSLRFYDTDDVLLLTIPLILLIDQPRLTLEPSTIDFGELGDGRTAKSHFTVAHSSPQATFEVVISSNDEQFRVFPRALELAPGETRRVYVQYTARYQSSTAPGSGTYHTKASIDVRARAGAGGGGRGGGRAGGGRGGGAGAWCCGAVLVTARAQLCGERGGQHEDYTDDVHLVPDDVCQLLNI</sequence>
<dbReference type="EMBL" id="OV170230">
    <property type="protein sequence ID" value="CAH0715905.1"/>
    <property type="molecule type" value="Genomic_DNA"/>
</dbReference>
<reference evidence="1" key="1">
    <citation type="submission" date="2021-12" db="EMBL/GenBank/DDBJ databases">
        <authorList>
            <person name="Martin H S."/>
        </authorList>
    </citation>
    <scope>NUCLEOTIDE SEQUENCE</scope>
</reference>
<dbReference type="OrthoDB" id="7482871at2759"/>
<dbReference type="InterPro" id="IPR013783">
    <property type="entry name" value="Ig-like_fold"/>
</dbReference>
<dbReference type="AlphaFoldDB" id="A0A8J9Y791"/>
<dbReference type="Proteomes" id="UP000838878">
    <property type="component" value="Chromosome 10"/>
</dbReference>
<evidence type="ECO:0000313" key="2">
    <source>
        <dbReference type="Proteomes" id="UP000838878"/>
    </source>
</evidence>
<proteinExistence type="predicted"/>
<organism evidence="1 2">
    <name type="scientific">Brenthis ino</name>
    <name type="common">lesser marbled fritillary</name>
    <dbReference type="NCBI Taxonomy" id="405034"/>
    <lineage>
        <taxon>Eukaryota</taxon>
        <taxon>Metazoa</taxon>
        <taxon>Ecdysozoa</taxon>
        <taxon>Arthropoda</taxon>
        <taxon>Hexapoda</taxon>
        <taxon>Insecta</taxon>
        <taxon>Pterygota</taxon>
        <taxon>Neoptera</taxon>
        <taxon>Endopterygota</taxon>
        <taxon>Lepidoptera</taxon>
        <taxon>Glossata</taxon>
        <taxon>Ditrysia</taxon>
        <taxon>Papilionoidea</taxon>
        <taxon>Nymphalidae</taxon>
        <taxon>Heliconiinae</taxon>
        <taxon>Argynnini</taxon>
        <taxon>Brenthis</taxon>
    </lineage>
</organism>
<evidence type="ECO:0000313" key="1">
    <source>
        <dbReference type="EMBL" id="CAH0715905.1"/>
    </source>
</evidence>
<dbReference type="Gene3D" id="2.60.40.10">
    <property type="entry name" value="Immunoglobulins"/>
    <property type="match status" value="1"/>
</dbReference>